<evidence type="ECO:0000313" key="3">
    <source>
        <dbReference type="Proteomes" id="UP000193411"/>
    </source>
</evidence>
<feature type="compositionally biased region" description="Polar residues" evidence="1">
    <location>
        <begin position="1"/>
        <end position="12"/>
    </location>
</feature>
<feature type="region of interest" description="Disordered" evidence="1">
    <location>
        <begin position="600"/>
        <end position="673"/>
    </location>
</feature>
<feature type="region of interest" description="Disordered" evidence="1">
    <location>
        <begin position="246"/>
        <end position="304"/>
    </location>
</feature>
<feature type="compositionally biased region" description="Low complexity" evidence="1">
    <location>
        <begin position="650"/>
        <end position="663"/>
    </location>
</feature>
<feature type="compositionally biased region" description="Basic and acidic residues" evidence="1">
    <location>
        <begin position="362"/>
        <end position="372"/>
    </location>
</feature>
<feature type="region of interest" description="Disordered" evidence="1">
    <location>
        <begin position="489"/>
        <end position="516"/>
    </location>
</feature>
<reference evidence="2 3" key="1">
    <citation type="submission" date="2016-07" db="EMBL/GenBank/DDBJ databases">
        <title>Pervasive Adenine N6-methylation of Active Genes in Fungi.</title>
        <authorList>
            <consortium name="DOE Joint Genome Institute"/>
            <person name="Mondo S.J."/>
            <person name="Dannebaum R.O."/>
            <person name="Kuo R.C."/>
            <person name="Labutti K."/>
            <person name="Haridas S."/>
            <person name="Kuo A."/>
            <person name="Salamov A."/>
            <person name="Ahrendt S.R."/>
            <person name="Lipzen A."/>
            <person name="Sullivan W."/>
            <person name="Andreopoulos W.B."/>
            <person name="Clum A."/>
            <person name="Lindquist E."/>
            <person name="Daum C."/>
            <person name="Ramamoorthy G.K."/>
            <person name="Gryganskyi A."/>
            <person name="Culley D."/>
            <person name="Magnuson J.K."/>
            <person name="James T.Y."/>
            <person name="O'Malley M.A."/>
            <person name="Stajich J.E."/>
            <person name="Spatafora J.W."/>
            <person name="Visel A."/>
            <person name="Grigoriev I.V."/>
        </authorList>
    </citation>
    <scope>NUCLEOTIDE SEQUENCE [LARGE SCALE GENOMIC DNA]</scope>
    <source>
        <strain evidence="2 3">PL171</strain>
    </source>
</reference>
<feature type="compositionally biased region" description="Low complexity" evidence="1">
    <location>
        <begin position="536"/>
        <end position="557"/>
    </location>
</feature>
<accession>A0A1Y2HBK2</accession>
<feature type="region of interest" description="Disordered" evidence="1">
    <location>
        <begin position="536"/>
        <end position="560"/>
    </location>
</feature>
<feature type="compositionally biased region" description="Low complexity" evidence="1">
    <location>
        <begin position="282"/>
        <end position="304"/>
    </location>
</feature>
<evidence type="ECO:0000256" key="1">
    <source>
        <dbReference type="SAM" id="MobiDB-lite"/>
    </source>
</evidence>
<feature type="compositionally biased region" description="Polar residues" evidence="1">
    <location>
        <begin position="252"/>
        <end position="261"/>
    </location>
</feature>
<dbReference type="AlphaFoldDB" id="A0A1Y2HBK2"/>
<dbReference type="Proteomes" id="UP000193411">
    <property type="component" value="Unassembled WGS sequence"/>
</dbReference>
<sequence length="737" mass="76018">MNNPHGPPSSTAAGHGLGLSHHNHPANNIAFKSPLLAHLAASSARLPTTADQHHHAGPAPSSRNPGHAPPPHLGGYTARHNPPSSHHHQSGFTADPQDMSIMSTADMSFQSRANTSDFMSPLLPRQLQQPASSSSPAGAGHASALTDLVHGAGTLTLTDRSPTLAHAPLQPMHAPGSSGNREYEQLMRIYGWQESPTMASADPFYANPLLAASTVNLSAAQKFNAAYDAPPVPPTPSMAAGVLDAAGGASAKGQQDQSGSWSGFLGKLRGKSSKPGTPPAGTPTDPQSRSRQGSASGPSGAGGALAALSSLAKRTVGQEVIPRFGRRGSDSSLNPPPSSRFAPLSSTSPMGQASASARAGGARRDFPDRDDASFTSFTLHGDEPLRSPAVAHMRRLSGSGYGDDTVDEDGNLGNTTEYFVHADTTEVVLTPGGAGGYMGRPEHRRANSDQTVHSVMAMSMSVGQGATSNHPGSTVPGGHATAAAVAALRPATAPTHAQQQQQPAGPGAAPAPVPIAMHRSDSGFHMLDSGIHRDSVAAPSTVSGSSSASLSSSTSSAKDARRQGFATYRLTQAPPLSYDNMDDEAAEDDAEVVIDDDEQPLGATMSHPHQQHQHTGGGRPIALTVPPRSTSIKPTNPGSSQSQQPPPLSSTPSSMSLTSPSSLDLASGGHGLMSHENSTVLNVSAAPASATNAGEFGLPPSGHPFWTNPRIFDPPTPVKGLQARRFRRGRFRPWCGR</sequence>
<feature type="region of interest" description="Disordered" evidence="1">
    <location>
        <begin position="45"/>
        <end position="97"/>
    </location>
</feature>
<feature type="compositionally biased region" description="Low complexity" evidence="1">
    <location>
        <begin position="489"/>
        <end position="510"/>
    </location>
</feature>
<dbReference type="EMBL" id="MCFL01000054">
    <property type="protein sequence ID" value="ORZ31885.1"/>
    <property type="molecule type" value="Genomic_DNA"/>
</dbReference>
<feature type="region of interest" description="Disordered" evidence="1">
    <location>
        <begin position="319"/>
        <end position="385"/>
    </location>
</feature>
<comment type="caution">
    <text evidence="2">The sequence shown here is derived from an EMBL/GenBank/DDBJ whole genome shotgun (WGS) entry which is preliminary data.</text>
</comment>
<keyword evidence="3" id="KW-1185">Reference proteome</keyword>
<protein>
    <submittedName>
        <fullName evidence="2">Uncharacterized protein</fullName>
    </submittedName>
</protein>
<feature type="region of interest" description="Disordered" evidence="1">
    <location>
        <begin position="1"/>
        <end position="25"/>
    </location>
</feature>
<gene>
    <name evidence="2" type="ORF">BCR44DRAFT_1260014</name>
</gene>
<feature type="compositionally biased region" description="Low complexity" evidence="1">
    <location>
        <begin position="634"/>
        <end position="643"/>
    </location>
</feature>
<organism evidence="2 3">
    <name type="scientific">Catenaria anguillulae PL171</name>
    <dbReference type="NCBI Taxonomy" id="765915"/>
    <lineage>
        <taxon>Eukaryota</taxon>
        <taxon>Fungi</taxon>
        <taxon>Fungi incertae sedis</taxon>
        <taxon>Blastocladiomycota</taxon>
        <taxon>Blastocladiomycetes</taxon>
        <taxon>Blastocladiales</taxon>
        <taxon>Catenariaceae</taxon>
        <taxon>Catenaria</taxon>
    </lineage>
</organism>
<proteinExistence type="predicted"/>
<evidence type="ECO:0000313" key="2">
    <source>
        <dbReference type="EMBL" id="ORZ31885.1"/>
    </source>
</evidence>
<name>A0A1Y2HBK2_9FUNG</name>